<dbReference type="Gene3D" id="3.90.830.10">
    <property type="entry name" value="Syntaxin Binding Protein 1, Chain A, domain 2"/>
    <property type="match status" value="1"/>
</dbReference>
<dbReference type="OrthoDB" id="2228at2759"/>
<dbReference type="STRING" id="983966.A0A1E4RXF6"/>
<dbReference type="AlphaFoldDB" id="A0A1E4RXF6"/>
<comment type="similarity">
    <text evidence="1">Belongs to the STXBP/unc-18/SEC1 family.</text>
</comment>
<dbReference type="Pfam" id="PF00995">
    <property type="entry name" value="Sec1"/>
    <property type="match status" value="1"/>
</dbReference>
<protein>
    <submittedName>
        <fullName evidence="3">Sm-like protein</fullName>
    </submittedName>
</protein>
<dbReference type="PANTHER" id="PTHR11679">
    <property type="entry name" value="VESICLE PROTEIN SORTING-ASSOCIATED"/>
    <property type="match status" value="1"/>
</dbReference>
<dbReference type="GeneID" id="30987824"/>
<evidence type="ECO:0000256" key="2">
    <source>
        <dbReference type="SAM" id="MobiDB-lite"/>
    </source>
</evidence>
<dbReference type="InterPro" id="IPR043127">
    <property type="entry name" value="Sec-1-like_dom3a"/>
</dbReference>
<dbReference type="GO" id="GO:0016192">
    <property type="term" value="P:vesicle-mediated transport"/>
    <property type="evidence" value="ECO:0007669"/>
    <property type="project" value="InterPro"/>
</dbReference>
<dbReference type="Proteomes" id="UP000094389">
    <property type="component" value="Unassembled WGS sequence"/>
</dbReference>
<organism evidence="3 4">
    <name type="scientific">Cyberlindnera jadinii (strain ATCC 18201 / CBS 1600 / BCRC 20928 / JCM 3617 / NBRC 0987 / NRRL Y-1542)</name>
    <name type="common">Torula yeast</name>
    <name type="synonym">Candida utilis</name>
    <dbReference type="NCBI Taxonomy" id="983966"/>
    <lineage>
        <taxon>Eukaryota</taxon>
        <taxon>Fungi</taxon>
        <taxon>Dikarya</taxon>
        <taxon>Ascomycota</taxon>
        <taxon>Saccharomycotina</taxon>
        <taxon>Saccharomycetes</taxon>
        <taxon>Phaffomycetales</taxon>
        <taxon>Phaffomycetaceae</taxon>
        <taxon>Cyberlindnera</taxon>
    </lineage>
</organism>
<dbReference type="InterPro" id="IPR036045">
    <property type="entry name" value="Sec1-like_sf"/>
</dbReference>
<dbReference type="RefSeq" id="XP_020068987.1">
    <property type="nucleotide sequence ID" value="XM_020213428.1"/>
</dbReference>
<dbReference type="InterPro" id="IPR027482">
    <property type="entry name" value="Sec1-like_dom2"/>
</dbReference>
<dbReference type="Gene3D" id="3.40.50.1910">
    <property type="match status" value="1"/>
</dbReference>
<feature type="compositionally biased region" description="Basic residues" evidence="2">
    <location>
        <begin position="686"/>
        <end position="701"/>
    </location>
</feature>
<reference evidence="3 4" key="1">
    <citation type="journal article" date="2016" name="Proc. Natl. Acad. Sci. U.S.A.">
        <title>Comparative genomics of biotechnologically important yeasts.</title>
        <authorList>
            <person name="Riley R."/>
            <person name="Haridas S."/>
            <person name="Wolfe K.H."/>
            <person name="Lopes M.R."/>
            <person name="Hittinger C.T."/>
            <person name="Goeker M."/>
            <person name="Salamov A.A."/>
            <person name="Wisecaver J.H."/>
            <person name="Long T.M."/>
            <person name="Calvey C.H."/>
            <person name="Aerts A.L."/>
            <person name="Barry K.W."/>
            <person name="Choi C."/>
            <person name="Clum A."/>
            <person name="Coughlan A.Y."/>
            <person name="Deshpande S."/>
            <person name="Douglass A.P."/>
            <person name="Hanson S.J."/>
            <person name="Klenk H.-P."/>
            <person name="LaButti K.M."/>
            <person name="Lapidus A."/>
            <person name="Lindquist E.A."/>
            <person name="Lipzen A.M."/>
            <person name="Meier-Kolthoff J.P."/>
            <person name="Ohm R.A."/>
            <person name="Otillar R.P."/>
            <person name="Pangilinan J.L."/>
            <person name="Peng Y."/>
            <person name="Rokas A."/>
            <person name="Rosa C.A."/>
            <person name="Scheuner C."/>
            <person name="Sibirny A.A."/>
            <person name="Slot J.C."/>
            <person name="Stielow J.B."/>
            <person name="Sun H."/>
            <person name="Kurtzman C.P."/>
            <person name="Blackwell M."/>
            <person name="Grigoriev I.V."/>
            <person name="Jeffries T.W."/>
        </authorList>
    </citation>
    <scope>NUCLEOTIDE SEQUENCE [LARGE SCALE GENOMIC DNA]</scope>
    <source>
        <strain evidence="4">ATCC 18201 / CBS 1600 / BCRC 20928 / JCM 3617 / NBRC 0987 / NRRL Y-1542</strain>
    </source>
</reference>
<feature type="compositionally biased region" description="Low complexity" evidence="2">
    <location>
        <begin position="665"/>
        <end position="678"/>
    </location>
</feature>
<evidence type="ECO:0000313" key="3">
    <source>
        <dbReference type="EMBL" id="ODV71948.1"/>
    </source>
</evidence>
<sequence>MTSLIELQRNYIFNTLTNVQTANGLKILILDKTTEDYLVKIISRSELLRIVTAVERVDQRRKVQSSVEAIYLLDSTLFSVNCMLTDYKHIPIRYKAAHVFFLPGLTSELSRIMKQVPQFTQCTKTFTEFQVCIEPKESMVFTTRDYQGMQIFYNSHCHDLVTETVKSTARSLVNVCVMTGEYPVIRYYTPNANDGYFQASILPKMIAMEFQEQLDNYARDHPEFPPQSTRQRSIFLVTDRTMDLFAPLLHEFTYQAMAYDDSKDINGNSYIYEAENEQGEVEPKTGELNDKDPEWCTLRHLHIVDAKDLLNSRLEEFLSKNQMFVDRSKIKTASDILTAVARLKGFDEDRRLLIMHKTLIDQLLEINRTKKLADLADLEQTLANFGVDIEGEKVKDLADRLVSMVAEDRYELKDKLRVIILYGLYRGGLIEEDYVKLIRLMGFSSPDEIHYHMSFIKNFDLIGFKLIKPDLKSKSLFKRDFYHESVSENSYNTSRFRPSINSIVTKALQNSLEQSVFEYTKDKPLDDDPETPGPVHVTTSLRNPKHKPSWARTNSAYQAPRQRIFYFVAGGITYSEVRTAYELGNRWEKDVIIGGDEILTPSNFLKQVHKLNARREDLNLYIDYKRSKPTEAPRYLLDEFQRTHTPTTSDVTDGQAGVFPRPSVGPAGTASPTASPSSHIEASPSKSKKERFRKFLRKSKE</sequence>
<name>A0A1E4RXF6_CYBJN</name>
<proteinExistence type="inferred from homology"/>
<dbReference type="Gene3D" id="1.25.40.60">
    <property type="match status" value="1"/>
</dbReference>
<dbReference type="Gene3D" id="3.40.50.2060">
    <property type="match status" value="1"/>
</dbReference>
<dbReference type="PIRSF" id="PIRSF005715">
    <property type="entry name" value="VPS45_Sec1"/>
    <property type="match status" value="1"/>
</dbReference>
<dbReference type="InterPro" id="IPR043154">
    <property type="entry name" value="Sec-1-like_dom1"/>
</dbReference>
<gene>
    <name evidence="3" type="ORF">CYBJADRAFT_154034</name>
</gene>
<evidence type="ECO:0000256" key="1">
    <source>
        <dbReference type="ARBA" id="ARBA00009884"/>
    </source>
</evidence>
<keyword evidence="4" id="KW-1185">Reference proteome</keyword>
<evidence type="ECO:0000313" key="4">
    <source>
        <dbReference type="Proteomes" id="UP000094389"/>
    </source>
</evidence>
<accession>A0A1E4RXF6</accession>
<dbReference type="EMBL" id="KV453937">
    <property type="protein sequence ID" value="ODV71948.1"/>
    <property type="molecule type" value="Genomic_DNA"/>
</dbReference>
<dbReference type="SUPFAM" id="SSF56815">
    <property type="entry name" value="Sec1/munc18-like (SM) proteins"/>
    <property type="match status" value="1"/>
</dbReference>
<feature type="region of interest" description="Disordered" evidence="2">
    <location>
        <begin position="645"/>
        <end position="701"/>
    </location>
</feature>
<dbReference type="OMA" id="PFTRPHT"/>
<feature type="region of interest" description="Disordered" evidence="2">
    <location>
        <begin position="522"/>
        <end position="552"/>
    </location>
</feature>
<dbReference type="InterPro" id="IPR001619">
    <property type="entry name" value="Sec1-like"/>
</dbReference>